<feature type="region of interest" description="Disordered" evidence="4">
    <location>
        <begin position="165"/>
        <end position="277"/>
    </location>
</feature>
<feature type="compositionally biased region" description="Low complexity" evidence="4">
    <location>
        <begin position="169"/>
        <end position="182"/>
    </location>
</feature>
<dbReference type="PROSITE" id="PS00018">
    <property type="entry name" value="EF_HAND_1"/>
    <property type="match status" value="4"/>
</dbReference>
<evidence type="ECO:0000313" key="7">
    <source>
        <dbReference type="EMBL" id="EJK75075.1"/>
    </source>
</evidence>
<accession>K0TC73</accession>
<dbReference type="SUPFAM" id="SSF47473">
    <property type="entry name" value="EF-hand"/>
    <property type="match status" value="1"/>
</dbReference>
<comment type="caution">
    <text evidence="7">The sequence shown here is derived from an EMBL/GenBank/DDBJ whole genome shotgun (WGS) entry which is preliminary data.</text>
</comment>
<evidence type="ECO:0000256" key="3">
    <source>
        <dbReference type="ARBA" id="ARBA00022837"/>
    </source>
</evidence>
<dbReference type="Pfam" id="PF13499">
    <property type="entry name" value="EF-hand_7"/>
    <property type="match status" value="2"/>
</dbReference>
<dbReference type="Gene3D" id="1.10.238.10">
    <property type="entry name" value="EF-hand"/>
    <property type="match status" value="2"/>
</dbReference>
<gene>
    <name evidence="7" type="ORF">THAOC_03214</name>
</gene>
<keyword evidence="8" id="KW-1185">Reference proteome</keyword>
<dbReference type="InterPro" id="IPR051581">
    <property type="entry name" value="Ca-bind"/>
</dbReference>
<organism evidence="7 8">
    <name type="scientific">Thalassiosira oceanica</name>
    <name type="common">Marine diatom</name>
    <dbReference type="NCBI Taxonomy" id="159749"/>
    <lineage>
        <taxon>Eukaryota</taxon>
        <taxon>Sar</taxon>
        <taxon>Stramenopiles</taxon>
        <taxon>Ochrophyta</taxon>
        <taxon>Bacillariophyta</taxon>
        <taxon>Coscinodiscophyceae</taxon>
        <taxon>Thalassiosirophycidae</taxon>
        <taxon>Thalassiosirales</taxon>
        <taxon>Thalassiosiraceae</taxon>
        <taxon>Thalassiosira</taxon>
    </lineage>
</organism>
<keyword evidence="5" id="KW-0812">Transmembrane</keyword>
<evidence type="ECO:0000313" key="8">
    <source>
        <dbReference type="Proteomes" id="UP000266841"/>
    </source>
</evidence>
<keyword evidence="2" id="KW-0677">Repeat</keyword>
<dbReference type="EMBL" id="AGNL01003143">
    <property type="protein sequence ID" value="EJK75075.1"/>
    <property type="molecule type" value="Genomic_DNA"/>
</dbReference>
<evidence type="ECO:0000256" key="4">
    <source>
        <dbReference type="SAM" id="MobiDB-lite"/>
    </source>
</evidence>
<keyword evidence="5" id="KW-1133">Transmembrane helix</keyword>
<evidence type="ECO:0000256" key="5">
    <source>
        <dbReference type="SAM" id="Phobius"/>
    </source>
</evidence>
<protein>
    <recommendedName>
        <fullName evidence="6">EF-hand domain-containing protein</fullName>
    </recommendedName>
</protein>
<feature type="compositionally biased region" description="Polar residues" evidence="4">
    <location>
        <begin position="186"/>
        <end position="211"/>
    </location>
</feature>
<dbReference type="PROSITE" id="PS50222">
    <property type="entry name" value="EF_HAND_2"/>
    <property type="match status" value="4"/>
</dbReference>
<proteinExistence type="predicted"/>
<dbReference type="SMART" id="SM00054">
    <property type="entry name" value="EFh"/>
    <property type="match status" value="4"/>
</dbReference>
<feature type="domain" description="EF-hand" evidence="6">
    <location>
        <begin position="85"/>
        <end position="113"/>
    </location>
</feature>
<evidence type="ECO:0000256" key="1">
    <source>
        <dbReference type="ARBA" id="ARBA00022723"/>
    </source>
</evidence>
<keyword evidence="5" id="KW-0472">Membrane</keyword>
<feature type="domain" description="EF-hand" evidence="6">
    <location>
        <begin position="114"/>
        <end position="149"/>
    </location>
</feature>
<dbReference type="GO" id="GO:0005509">
    <property type="term" value="F:calcium ion binding"/>
    <property type="evidence" value="ECO:0007669"/>
    <property type="project" value="InterPro"/>
</dbReference>
<feature type="transmembrane region" description="Helical" evidence="5">
    <location>
        <begin position="286"/>
        <end position="312"/>
    </location>
</feature>
<sequence>MADSKSTRSLFQQMDRDRSGTLDFTEFSTEFIRMNPSATVMDMRELFDGADLDHNGLLDYSEFVRMIRASQQPDQSSPGGPSPSELFQQMDRDRSGTLDFAEFSRVFVQFNPSASMDDMRKLFDEADSDRNGSLDHDEFVRMVQASQQPQRRPSKRVAITNDAQVLRQSSAGSDSALGSLAESRLRQSATSTQGESLAQSRLRQSAMSTHAESVAESRLRQSADFASPRLARKSRESISPGASELTDRPTEITAVLTRSDDDDSIDGRQSSSRRKSKRGFTITPRLTCFLCVCYFITLGAAVFLGFFLYWALHAVEGSGITLPFLGDVGQGNPGGGTVRNDSGGGGVAGLPTVGDAPIVEEAAVVGGPSAETTDGLYAVSYAPSAMPSTLYPTTAPSAFPSASPTASTAPTVSSSATPSLAPTGTPGCPDTLTRSVMLDEGNGLELRFEVVEYTGEKNRERGGLFCAQLLYTGEAAWLGLALSEATRNPQFGRKEAIIGMPNVDSVAAVSDGKGGAAAVGHQVAGAPDDGPAFVNPGKYDIPAGGVDGYSGPALGQLVPPERQTLMDARCTYVDTNIQGMPRYTVLEFTKYLAEPRTFGEIEIDPYDLTLILYAVAPLDDGGGGFDGNPDWEVSYTRLLEGPQQRRSGEYIRRRRKDDAA</sequence>
<feature type="domain" description="EF-hand" evidence="6">
    <location>
        <begin position="38"/>
        <end position="73"/>
    </location>
</feature>
<dbReference type="OrthoDB" id="26525at2759"/>
<dbReference type="eggNOG" id="KOG0032">
    <property type="taxonomic scope" value="Eukaryota"/>
</dbReference>
<dbReference type="InterPro" id="IPR002048">
    <property type="entry name" value="EF_hand_dom"/>
</dbReference>
<dbReference type="FunFam" id="1.10.238.10:FF:000003">
    <property type="entry name" value="Calmodulin A"/>
    <property type="match status" value="1"/>
</dbReference>
<keyword evidence="1" id="KW-0479">Metal-binding</keyword>
<evidence type="ECO:0000256" key="2">
    <source>
        <dbReference type="ARBA" id="ARBA00022737"/>
    </source>
</evidence>
<dbReference type="PANTHER" id="PTHR34524">
    <property type="entry name" value="CALCYPHOSIN"/>
    <property type="match status" value="1"/>
</dbReference>
<dbReference type="Proteomes" id="UP000266841">
    <property type="component" value="Unassembled WGS sequence"/>
</dbReference>
<name>K0TC73_THAOC</name>
<dbReference type="PANTHER" id="PTHR34524:SF6">
    <property type="entry name" value="CALCYPHOSINE LIKE"/>
    <property type="match status" value="1"/>
</dbReference>
<feature type="domain" description="EF-hand" evidence="6">
    <location>
        <begin position="2"/>
        <end position="37"/>
    </location>
</feature>
<dbReference type="InterPro" id="IPR018247">
    <property type="entry name" value="EF_Hand_1_Ca_BS"/>
</dbReference>
<feature type="compositionally biased region" description="Low complexity" evidence="4">
    <location>
        <begin position="398"/>
        <end position="426"/>
    </location>
</feature>
<keyword evidence="3" id="KW-0106">Calcium</keyword>
<dbReference type="InterPro" id="IPR011992">
    <property type="entry name" value="EF-hand-dom_pair"/>
</dbReference>
<reference evidence="7 8" key="1">
    <citation type="journal article" date="2012" name="Genome Biol.">
        <title>Genome and low-iron response of an oceanic diatom adapted to chronic iron limitation.</title>
        <authorList>
            <person name="Lommer M."/>
            <person name="Specht M."/>
            <person name="Roy A.S."/>
            <person name="Kraemer L."/>
            <person name="Andreson R."/>
            <person name="Gutowska M.A."/>
            <person name="Wolf J."/>
            <person name="Bergner S.V."/>
            <person name="Schilhabel M.B."/>
            <person name="Klostermeier U.C."/>
            <person name="Beiko R.G."/>
            <person name="Rosenstiel P."/>
            <person name="Hippler M."/>
            <person name="Laroche J."/>
        </authorList>
    </citation>
    <scope>NUCLEOTIDE SEQUENCE [LARGE SCALE GENOMIC DNA]</scope>
    <source>
        <strain evidence="7 8">CCMP1005</strain>
    </source>
</reference>
<evidence type="ECO:0000259" key="6">
    <source>
        <dbReference type="PROSITE" id="PS50222"/>
    </source>
</evidence>
<feature type="region of interest" description="Disordered" evidence="4">
    <location>
        <begin position="398"/>
        <end position="430"/>
    </location>
</feature>
<dbReference type="AlphaFoldDB" id="K0TC73"/>